<dbReference type="GO" id="GO:0006545">
    <property type="term" value="P:glycine biosynthetic process"/>
    <property type="evidence" value="ECO:0007669"/>
    <property type="project" value="TreeGrafter"/>
</dbReference>
<keyword evidence="5" id="KW-0732">Signal</keyword>
<dbReference type="AlphaFoldDB" id="A0A3M8SVD3"/>
<evidence type="ECO:0000256" key="5">
    <source>
        <dbReference type="SAM" id="SignalP"/>
    </source>
</evidence>
<dbReference type="SUPFAM" id="SSF53383">
    <property type="entry name" value="PLP-dependent transferases"/>
    <property type="match status" value="1"/>
</dbReference>
<dbReference type="OrthoDB" id="9774495at2"/>
<dbReference type="PANTHER" id="PTHR48097:SF9">
    <property type="entry name" value="L-THREONINE ALDOLASE"/>
    <property type="match status" value="1"/>
</dbReference>
<evidence type="ECO:0000256" key="3">
    <source>
        <dbReference type="ARBA" id="ARBA00011881"/>
    </source>
</evidence>
<dbReference type="InterPro" id="IPR015424">
    <property type="entry name" value="PyrdxlP-dep_Trfase"/>
</dbReference>
<dbReference type="RefSeq" id="WP_123087086.1">
    <property type="nucleotide sequence ID" value="NZ_RIBS01000002.1"/>
</dbReference>
<feature type="domain" description="Aromatic amino acid beta-eliminating lyase/threonine aldolase" evidence="6">
    <location>
        <begin position="75"/>
        <end position="292"/>
    </location>
</feature>
<evidence type="ECO:0000259" key="6">
    <source>
        <dbReference type="Pfam" id="PF01212"/>
    </source>
</evidence>
<dbReference type="GO" id="GO:0005829">
    <property type="term" value="C:cytosol"/>
    <property type="evidence" value="ECO:0007669"/>
    <property type="project" value="TreeGrafter"/>
</dbReference>
<name>A0A3M8SVD3_9GAMM</name>
<dbReference type="InterPro" id="IPR015421">
    <property type="entry name" value="PyrdxlP-dep_Trfase_major"/>
</dbReference>
<dbReference type="InterPro" id="IPR001597">
    <property type="entry name" value="ArAA_b-elim_lyase/Thr_aldolase"/>
</dbReference>
<evidence type="ECO:0000256" key="4">
    <source>
        <dbReference type="ARBA" id="ARBA00022898"/>
    </source>
</evidence>
<comment type="subunit">
    <text evidence="3">Homotetramer.</text>
</comment>
<dbReference type="EMBL" id="RIBS01000002">
    <property type="protein sequence ID" value="RNF85301.1"/>
    <property type="molecule type" value="Genomic_DNA"/>
</dbReference>
<organism evidence="7 8">
    <name type="scientific">Montanilutibacter psychrotolerans</name>
    <dbReference type="NCBI Taxonomy" id="1327343"/>
    <lineage>
        <taxon>Bacteria</taxon>
        <taxon>Pseudomonadati</taxon>
        <taxon>Pseudomonadota</taxon>
        <taxon>Gammaproteobacteria</taxon>
        <taxon>Lysobacterales</taxon>
        <taxon>Lysobacteraceae</taxon>
        <taxon>Montanilutibacter</taxon>
    </lineage>
</organism>
<dbReference type="Proteomes" id="UP000267049">
    <property type="component" value="Unassembled WGS sequence"/>
</dbReference>
<dbReference type="Gene3D" id="3.40.640.10">
    <property type="entry name" value="Type I PLP-dependent aspartate aminotransferase-like (Major domain)"/>
    <property type="match status" value="1"/>
</dbReference>
<feature type="signal peptide" evidence="5">
    <location>
        <begin position="1"/>
        <end position="38"/>
    </location>
</feature>
<evidence type="ECO:0000313" key="8">
    <source>
        <dbReference type="Proteomes" id="UP000267049"/>
    </source>
</evidence>
<evidence type="ECO:0000313" key="7">
    <source>
        <dbReference type="EMBL" id="RNF85301.1"/>
    </source>
</evidence>
<accession>A0A3M8SVD3</accession>
<keyword evidence="4" id="KW-0663">Pyridoxal phosphate</keyword>
<sequence length="402" mass="44224">MTPPPAKALTTPDLDRRRFLAASGLAATVSLLPAAAQATDPDGATVSSPALFSRVDFTTDGLGLNPREYATRLHEAVMAGAVEADGYSRGGLIEKLERRFAERLGKQAAMFVPTGTLANHIAIRTLAGSDRRVLVQAESHFYNDSGDCASTLSGLNLVPLAAGESTITLDELKHWVERSASGRVETKVGVLSIESPVRRRDHQMVDFDELQRVCGYARERGIRLHLDGARMFNLPRHSGRSVREHAALFDTVFVSLWKHFNGMSGAILAGDAEFIEGLYHTRRMFGGSLPHAWPDVAPVERYLEHYERDYAQAWQSADRFIALLRSDARFKIRHVPNGTSRFFLSATGVEPAVLGERLKRRGVIIPGNVRPDSGEFSMEVNPTITRMAPDALARIFFDAMNG</sequence>
<dbReference type="GO" id="GO:0006567">
    <property type="term" value="P:L-threonine catabolic process"/>
    <property type="evidence" value="ECO:0007669"/>
    <property type="project" value="TreeGrafter"/>
</dbReference>
<evidence type="ECO:0000256" key="1">
    <source>
        <dbReference type="ARBA" id="ARBA00001933"/>
    </source>
</evidence>
<dbReference type="Pfam" id="PF01212">
    <property type="entry name" value="Beta_elim_lyase"/>
    <property type="match status" value="1"/>
</dbReference>
<dbReference type="GO" id="GO:0008732">
    <property type="term" value="F:L-allo-threonine aldolase activity"/>
    <property type="evidence" value="ECO:0007669"/>
    <property type="project" value="TreeGrafter"/>
</dbReference>
<gene>
    <name evidence="7" type="ORF">EER27_05930</name>
</gene>
<reference evidence="7 8" key="1">
    <citation type="submission" date="2018-11" db="EMBL/GenBank/DDBJ databases">
        <title>Lysobacter cryohumiis sp. nov., isolated from soil in the Tianshan Mountains, Xinjiang, China.</title>
        <authorList>
            <person name="Luo Y."/>
            <person name="Sheng H."/>
        </authorList>
    </citation>
    <scope>NUCLEOTIDE SEQUENCE [LARGE SCALE GENOMIC DNA]</scope>
    <source>
        <strain evidence="7 8">ZS60</strain>
    </source>
</reference>
<dbReference type="PANTHER" id="PTHR48097">
    <property type="entry name" value="L-THREONINE ALDOLASE-RELATED"/>
    <property type="match status" value="1"/>
</dbReference>
<keyword evidence="8" id="KW-1185">Reference proteome</keyword>
<proteinExistence type="inferred from homology"/>
<comment type="similarity">
    <text evidence="2">Belongs to the threonine aldolase family.</text>
</comment>
<evidence type="ECO:0000256" key="2">
    <source>
        <dbReference type="ARBA" id="ARBA00006966"/>
    </source>
</evidence>
<protein>
    <recommendedName>
        <fullName evidence="6">Aromatic amino acid beta-eliminating lyase/threonine aldolase domain-containing protein</fullName>
    </recommendedName>
</protein>
<comment type="caution">
    <text evidence="7">The sequence shown here is derived from an EMBL/GenBank/DDBJ whole genome shotgun (WGS) entry which is preliminary data.</text>
</comment>
<dbReference type="PROSITE" id="PS51318">
    <property type="entry name" value="TAT"/>
    <property type="match status" value="1"/>
</dbReference>
<feature type="chain" id="PRO_5018269942" description="Aromatic amino acid beta-eliminating lyase/threonine aldolase domain-containing protein" evidence="5">
    <location>
        <begin position="39"/>
        <end position="402"/>
    </location>
</feature>
<dbReference type="InterPro" id="IPR006311">
    <property type="entry name" value="TAT_signal"/>
</dbReference>
<comment type="cofactor">
    <cofactor evidence="1">
        <name>pyridoxal 5'-phosphate</name>
        <dbReference type="ChEBI" id="CHEBI:597326"/>
    </cofactor>
</comment>